<dbReference type="EMBL" id="BOPV01000001">
    <property type="protein sequence ID" value="GIL39267.1"/>
    <property type="molecule type" value="Genomic_DNA"/>
</dbReference>
<keyword evidence="4" id="KW-0997">Cell inner membrane</keyword>
<keyword evidence="7 8" id="KW-0472">Membrane</keyword>
<evidence type="ECO:0000256" key="8">
    <source>
        <dbReference type="RuleBase" id="RU363032"/>
    </source>
</evidence>
<feature type="transmembrane region" description="Helical" evidence="8">
    <location>
        <begin position="96"/>
        <end position="121"/>
    </location>
</feature>
<dbReference type="GO" id="GO:0005886">
    <property type="term" value="C:plasma membrane"/>
    <property type="evidence" value="ECO:0007669"/>
    <property type="project" value="UniProtKB-SubCell"/>
</dbReference>
<dbReference type="SUPFAM" id="SSF161098">
    <property type="entry name" value="MetI-like"/>
    <property type="match status" value="1"/>
</dbReference>
<evidence type="ECO:0000256" key="5">
    <source>
        <dbReference type="ARBA" id="ARBA00022692"/>
    </source>
</evidence>
<dbReference type="Gene3D" id="1.10.3720.10">
    <property type="entry name" value="MetI-like"/>
    <property type="match status" value="1"/>
</dbReference>
<dbReference type="InterPro" id="IPR035906">
    <property type="entry name" value="MetI-like_sf"/>
</dbReference>
<feature type="domain" description="ABC transmembrane type-1" evidence="9">
    <location>
        <begin position="61"/>
        <end position="249"/>
    </location>
</feature>
<dbReference type="PANTHER" id="PTHR43357">
    <property type="entry name" value="INNER MEMBRANE ABC TRANSPORTER PERMEASE PROTEIN YDCV"/>
    <property type="match status" value="1"/>
</dbReference>
<dbReference type="InterPro" id="IPR000515">
    <property type="entry name" value="MetI-like"/>
</dbReference>
<accession>A0A8S8XD95</accession>
<comment type="caution">
    <text evidence="10">The sequence shown here is derived from an EMBL/GenBank/DDBJ whole genome shotgun (WGS) entry which is preliminary data.</text>
</comment>
<dbReference type="Pfam" id="PF00528">
    <property type="entry name" value="BPD_transp_1"/>
    <property type="match status" value="1"/>
</dbReference>
<feature type="transmembrane region" description="Helical" evidence="8">
    <location>
        <begin position="230"/>
        <end position="249"/>
    </location>
</feature>
<feature type="transmembrane region" description="Helical" evidence="8">
    <location>
        <begin position="185"/>
        <end position="209"/>
    </location>
</feature>
<evidence type="ECO:0000256" key="4">
    <source>
        <dbReference type="ARBA" id="ARBA00022519"/>
    </source>
</evidence>
<feature type="transmembrane region" description="Helical" evidence="8">
    <location>
        <begin position="133"/>
        <end position="150"/>
    </location>
</feature>
<evidence type="ECO:0000313" key="10">
    <source>
        <dbReference type="EMBL" id="GIL39267.1"/>
    </source>
</evidence>
<evidence type="ECO:0000256" key="3">
    <source>
        <dbReference type="ARBA" id="ARBA00022475"/>
    </source>
</evidence>
<name>A0A8S8XD95_9PROT</name>
<keyword evidence="10" id="KW-0547">Nucleotide-binding</keyword>
<sequence>MNGRALQWTALGAVLLFLLGPFVIILAAGVSDGETLTFPPEGVSLRWAASVVAIAELRHAFAISFALAVLSTLGALLLGIPAAYALERLDPPGANIVRAVVTSPLVVPGIVVGLALLRYFVIPLGIGVRPALLASHIALLIPYAVRVVAASLRNLRVDIEDAAIMLGATPLQAFFQIVAPNIRNGVIASFILSFITSFNQVPVSLFLSGPGISTLPIEMLARIDFTYDPSIAALSAMLALLSIAIVFLAERLLGLSRYV</sequence>
<comment type="subcellular location">
    <subcellularLocation>
        <location evidence="1">Cell inner membrane</location>
        <topology evidence="1">Multi-pass membrane protein</topology>
    </subcellularLocation>
    <subcellularLocation>
        <location evidence="8">Cell membrane</location>
        <topology evidence="8">Multi-pass membrane protein</topology>
    </subcellularLocation>
</comment>
<keyword evidence="6 8" id="KW-1133">Transmembrane helix</keyword>
<dbReference type="RefSeq" id="WP_420242370.1">
    <property type="nucleotide sequence ID" value="NZ_BOPV01000001.1"/>
</dbReference>
<dbReference type="PROSITE" id="PS50928">
    <property type="entry name" value="ABC_TM1"/>
    <property type="match status" value="1"/>
</dbReference>
<dbReference type="Proteomes" id="UP000681075">
    <property type="component" value="Unassembled WGS sequence"/>
</dbReference>
<feature type="transmembrane region" description="Helical" evidence="8">
    <location>
        <begin position="57"/>
        <end position="84"/>
    </location>
</feature>
<keyword evidence="11" id="KW-1185">Reference proteome</keyword>
<evidence type="ECO:0000259" key="9">
    <source>
        <dbReference type="PROSITE" id="PS50928"/>
    </source>
</evidence>
<keyword evidence="2 8" id="KW-0813">Transport</keyword>
<comment type="similarity">
    <text evidence="8">Belongs to the binding-protein-dependent transport system permease family.</text>
</comment>
<dbReference type="AlphaFoldDB" id="A0A8S8XD95"/>
<dbReference type="PANTHER" id="PTHR43357:SF4">
    <property type="entry name" value="INNER MEMBRANE ABC TRANSPORTER PERMEASE PROTEIN YDCV"/>
    <property type="match status" value="1"/>
</dbReference>
<dbReference type="CDD" id="cd06261">
    <property type="entry name" value="TM_PBP2"/>
    <property type="match status" value="1"/>
</dbReference>
<evidence type="ECO:0000256" key="1">
    <source>
        <dbReference type="ARBA" id="ARBA00004429"/>
    </source>
</evidence>
<keyword evidence="10" id="KW-0067">ATP-binding</keyword>
<reference evidence="10" key="1">
    <citation type="submission" date="2021-02" db="EMBL/GenBank/DDBJ databases">
        <title>Genome sequence of Rhodospirillales sp. strain TMPK1 isolated from soil.</title>
        <authorList>
            <person name="Nakai R."/>
            <person name="Kusada H."/>
            <person name="Tamaki H."/>
        </authorList>
    </citation>
    <scope>NUCLEOTIDE SEQUENCE</scope>
    <source>
        <strain evidence="10">TMPK1</strain>
    </source>
</reference>
<evidence type="ECO:0000256" key="7">
    <source>
        <dbReference type="ARBA" id="ARBA00023136"/>
    </source>
</evidence>
<proteinExistence type="inferred from homology"/>
<dbReference type="GO" id="GO:0005524">
    <property type="term" value="F:ATP binding"/>
    <property type="evidence" value="ECO:0007669"/>
    <property type="project" value="UniProtKB-KW"/>
</dbReference>
<organism evidence="10 11">
    <name type="scientific">Roseiterribacter gracilis</name>
    <dbReference type="NCBI Taxonomy" id="2812848"/>
    <lineage>
        <taxon>Bacteria</taxon>
        <taxon>Pseudomonadati</taxon>
        <taxon>Pseudomonadota</taxon>
        <taxon>Alphaproteobacteria</taxon>
        <taxon>Rhodospirillales</taxon>
        <taxon>Roseiterribacteraceae</taxon>
        <taxon>Roseiterribacter</taxon>
    </lineage>
</organism>
<evidence type="ECO:0000313" key="11">
    <source>
        <dbReference type="Proteomes" id="UP000681075"/>
    </source>
</evidence>
<keyword evidence="5 8" id="KW-0812">Transmembrane</keyword>
<evidence type="ECO:0000256" key="6">
    <source>
        <dbReference type="ARBA" id="ARBA00022989"/>
    </source>
</evidence>
<gene>
    <name evidence="10" type="primary">potC</name>
    <name evidence="10" type="ORF">TMPK1_15040</name>
</gene>
<keyword evidence="3" id="KW-1003">Cell membrane</keyword>
<dbReference type="GO" id="GO:0055085">
    <property type="term" value="P:transmembrane transport"/>
    <property type="evidence" value="ECO:0007669"/>
    <property type="project" value="InterPro"/>
</dbReference>
<protein>
    <submittedName>
        <fullName evidence="10">Spermidine/putrescine ABC transporter ATP-binding protein</fullName>
    </submittedName>
</protein>
<evidence type="ECO:0000256" key="2">
    <source>
        <dbReference type="ARBA" id="ARBA00022448"/>
    </source>
</evidence>